<protein>
    <submittedName>
        <fullName evidence="3">Uncharacterized protein LOC104993107 isoform X1</fullName>
    </submittedName>
</protein>
<reference evidence="3" key="1">
    <citation type="submission" date="2025-08" db="UniProtKB">
        <authorList>
            <consortium name="RefSeq"/>
        </authorList>
    </citation>
    <scope>IDENTIFICATION</scope>
    <source>
        <tissue evidence="3">Blood</tissue>
    </source>
</reference>
<keyword evidence="2" id="KW-1185">Reference proteome</keyword>
<sequence>MNLGRTLKEHRPLALGKASCHVLGCLQNLSRDAQMVRNWALNNMSDFGSTPPPAPAEPSDDCSPADVVTEQRLACPMHSGARKTETLESAPGKGLLQRQARKTGGLCSKPLNSLMVWGEKVLQAKFGLRVAGPNLLFGTQGRPRRLKSVSYKQEMKDTEGICAWETHRVLLGFNILTSASGETPGLDSACGSVVESLPADPGDMSSIASSGKIPHVMGQLSPCAAAAGAHLPWSLCSTRNRTPPPP</sequence>
<accession>A0A6P3HPU3</accession>
<dbReference type="AlphaFoldDB" id="A0A6P3HPU3"/>
<dbReference type="Proteomes" id="UP000515208">
    <property type="component" value="Unplaced"/>
</dbReference>
<gene>
    <name evidence="3" type="primary">LOC104993107</name>
</gene>
<evidence type="ECO:0000313" key="2">
    <source>
        <dbReference type="Proteomes" id="UP000515208"/>
    </source>
</evidence>
<name>A0A6P3HPU3_BISBB</name>
<dbReference type="KEGG" id="bbis:104993107"/>
<proteinExistence type="predicted"/>
<dbReference type="GeneID" id="104993107"/>
<feature type="region of interest" description="Disordered" evidence="1">
    <location>
        <begin position="78"/>
        <end position="98"/>
    </location>
</feature>
<evidence type="ECO:0000256" key="1">
    <source>
        <dbReference type="SAM" id="MobiDB-lite"/>
    </source>
</evidence>
<dbReference type="RefSeq" id="XP_010844526.1">
    <property type="nucleotide sequence ID" value="XM_010846224.1"/>
</dbReference>
<evidence type="ECO:0000313" key="3">
    <source>
        <dbReference type="RefSeq" id="XP_010844526.1"/>
    </source>
</evidence>
<organism evidence="2 3">
    <name type="scientific">Bison bison bison</name>
    <name type="common">North American plains bison</name>
    <dbReference type="NCBI Taxonomy" id="43346"/>
    <lineage>
        <taxon>Eukaryota</taxon>
        <taxon>Metazoa</taxon>
        <taxon>Chordata</taxon>
        <taxon>Craniata</taxon>
        <taxon>Vertebrata</taxon>
        <taxon>Euteleostomi</taxon>
        <taxon>Mammalia</taxon>
        <taxon>Eutheria</taxon>
        <taxon>Laurasiatheria</taxon>
        <taxon>Artiodactyla</taxon>
        <taxon>Ruminantia</taxon>
        <taxon>Pecora</taxon>
        <taxon>Bovidae</taxon>
        <taxon>Bovinae</taxon>
        <taxon>Bison</taxon>
    </lineage>
</organism>